<name>A0A540NE55_MALBA</name>
<keyword evidence="4 6" id="KW-0235">DNA replication</keyword>
<evidence type="ECO:0000256" key="5">
    <source>
        <dbReference type="ARBA" id="ARBA00023242"/>
    </source>
</evidence>
<comment type="caution">
    <text evidence="10">The sequence shown here is derived from an EMBL/GenBank/DDBJ whole genome shotgun (WGS) entry which is preliminary data.</text>
</comment>
<dbReference type="GO" id="GO:0005658">
    <property type="term" value="C:alpha DNA polymerase:primase complex"/>
    <property type="evidence" value="ECO:0007669"/>
    <property type="project" value="TreeGrafter"/>
</dbReference>
<comment type="function">
    <text evidence="6">Accessory subunit of the DNA polymerase alpha complex (also known as the alpha DNA polymerase-primase complex) which plays an essential role in the initiation of DNA synthesis.</text>
</comment>
<comment type="similarity">
    <text evidence="2 6">Belongs to the DNA polymerase alpha subunit B family.</text>
</comment>
<evidence type="ECO:0000256" key="6">
    <source>
        <dbReference type="PIRNR" id="PIRNR018300"/>
    </source>
</evidence>
<dbReference type="InterPro" id="IPR054300">
    <property type="entry name" value="OB_DPOA2"/>
</dbReference>
<evidence type="ECO:0000259" key="8">
    <source>
        <dbReference type="Pfam" id="PF04042"/>
    </source>
</evidence>
<keyword evidence="11" id="KW-1185">Reference proteome</keyword>
<dbReference type="GO" id="GO:0003677">
    <property type="term" value="F:DNA binding"/>
    <property type="evidence" value="ECO:0007669"/>
    <property type="project" value="InterPro"/>
</dbReference>
<reference evidence="10 11" key="1">
    <citation type="journal article" date="2019" name="G3 (Bethesda)">
        <title>Sequencing of a Wild Apple (Malus baccata) Genome Unravels the Differences Between Cultivated and Wild Apple Species Regarding Disease Resistance and Cold Tolerance.</title>
        <authorList>
            <person name="Chen X."/>
        </authorList>
    </citation>
    <scope>NUCLEOTIDE SEQUENCE [LARGE SCALE GENOMIC DNA]</scope>
    <source>
        <strain evidence="11">cv. Shandingzi</strain>
        <tissue evidence="10">Leaves</tissue>
    </source>
</reference>
<dbReference type="Proteomes" id="UP000315295">
    <property type="component" value="Unassembled WGS sequence"/>
</dbReference>
<evidence type="ECO:0000313" key="11">
    <source>
        <dbReference type="Proteomes" id="UP000315295"/>
    </source>
</evidence>
<dbReference type="PANTHER" id="PTHR23061">
    <property type="entry name" value="DNA POLYMERASE 2 ALPHA 70 KDA SUBUNIT"/>
    <property type="match status" value="1"/>
</dbReference>
<evidence type="ECO:0000256" key="1">
    <source>
        <dbReference type="ARBA" id="ARBA00004123"/>
    </source>
</evidence>
<feature type="domain" description="DNA polymerase alpha subunit B OB" evidence="9">
    <location>
        <begin position="218"/>
        <end position="320"/>
    </location>
</feature>
<gene>
    <name evidence="10" type="ORF">C1H46_005231</name>
</gene>
<dbReference type="PANTHER" id="PTHR23061:SF12">
    <property type="entry name" value="DNA POLYMERASE ALPHA SUBUNIT B"/>
    <property type="match status" value="1"/>
</dbReference>
<dbReference type="InterPro" id="IPR007185">
    <property type="entry name" value="DNA_pol_a/d/e_bsu"/>
</dbReference>
<dbReference type="Pfam" id="PF04042">
    <property type="entry name" value="DNA_pol_E_B"/>
    <property type="match status" value="1"/>
</dbReference>
<proteinExistence type="inferred from homology"/>
<accession>A0A540NE55</accession>
<dbReference type="PIRSF" id="PIRSF018300">
    <property type="entry name" value="DNA_pol_alph_2"/>
    <property type="match status" value="1"/>
</dbReference>
<evidence type="ECO:0000259" key="9">
    <source>
        <dbReference type="Pfam" id="PF22062"/>
    </source>
</evidence>
<protein>
    <recommendedName>
        <fullName evidence="3 6">DNA polymerase alpha subunit B</fullName>
    </recommendedName>
</protein>
<evidence type="ECO:0000256" key="4">
    <source>
        <dbReference type="ARBA" id="ARBA00022705"/>
    </source>
</evidence>
<evidence type="ECO:0000256" key="3">
    <source>
        <dbReference type="ARBA" id="ARBA00018596"/>
    </source>
</evidence>
<feature type="compositionally biased region" description="Polar residues" evidence="7">
    <location>
        <begin position="113"/>
        <end position="139"/>
    </location>
</feature>
<evidence type="ECO:0000313" key="10">
    <source>
        <dbReference type="EMBL" id="TQE09296.1"/>
    </source>
</evidence>
<dbReference type="GO" id="GO:0006270">
    <property type="term" value="P:DNA replication initiation"/>
    <property type="evidence" value="ECO:0007669"/>
    <property type="project" value="TreeGrafter"/>
</dbReference>
<feature type="domain" description="DNA polymerase alpha/delta/epsilon subunit B" evidence="8">
    <location>
        <begin position="358"/>
        <end position="556"/>
    </location>
</feature>
<evidence type="ECO:0000256" key="7">
    <source>
        <dbReference type="SAM" id="MobiDB-lite"/>
    </source>
</evidence>
<dbReference type="Gene3D" id="3.60.21.60">
    <property type="match status" value="2"/>
</dbReference>
<organism evidence="10 11">
    <name type="scientific">Malus baccata</name>
    <name type="common">Siberian crab apple</name>
    <name type="synonym">Pyrus baccata</name>
    <dbReference type="NCBI Taxonomy" id="106549"/>
    <lineage>
        <taxon>Eukaryota</taxon>
        <taxon>Viridiplantae</taxon>
        <taxon>Streptophyta</taxon>
        <taxon>Embryophyta</taxon>
        <taxon>Tracheophyta</taxon>
        <taxon>Spermatophyta</taxon>
        <taxon>Magnoliopsida</taxon>
        <taxon>eudicotyledons</taxon>
        <taxon>Gunneridae</taxon>
        <taxon>Pentapetalae</taxon>
        <taxon>rosids</taxon>
        <taxon>fabids</taxon>
        <taxon>Rosales</taxon>
        <taxon>Rosaceae</taxon>
        <taxon>Amygdaloideae</taxon>
        <taxon>Maleae</taxon>
        <taxon>Malus</taxon>
    </lineage>
</organism>
<sequence length="728" mass="79345">MEGQIKEEFRSSGFTFDDEKEILKKCATFCINLSLSPSDLVTSWEIYYLNRQMNGTVVRDVEMDGFLGYLQEQKKVAIDEPEPNLHIYSSRDVDMILNDEYVDIKDEVPSTPPTESQNHYSETSDSTPQTIGSVPSSGKPSRLVTPFGRRTDKFVVKFSINNKPNIENGEKEGNENPGDDEFIRKVKPGKRCSLVIHGSGPETGCRFMYDRIEDRFNALETRIRKYATALVSSGQYEEPLDPTVSSQKIMFTAGMICCDGEGHLNDKSTLLQCSAEHSGGQRVRMELQHLSQFSIFPGQIVGFEGTNPSGHCFIASKLIDSVPLPVAADANLPPAKKQALDQEILPTDQSIKQPELSVIIASGPFTTTDNLLFEPLKELLAYASKKLPQLLILLGPFIDSEHPEIKKGTVDRSFDEIFQTEIIRKLQDHVEYMGSHARVVLVPSIRDANHDFVFPQPAFDIHPPDLKHQITSLTNPGIFEADQVKIGCCSVDVLKHLSAEEMSRIPKGGKPSDRFYPLYPPAEDTPLDFSLAPEALNISLIPDILILPSDMKYFVKVLNLGERGEEKEQVKCICVNPGRLAKGEGGGTFVELDYYGIEFRGQKVVQFGGGGRTGPPKIGEGPGVLAAAGDLSKEEKNKDGVGPVADDVTAGDEDVEGGEVVEDEEDVVGEEEEVVEEVEGEVGDAEFEHGVLGGGVGGGEGGGFVAAEDCVGGHGGSGGAVGYRDEAA</sequence>
<dbReference type="Pfam" id="PF22062">
    <property type="entry name" value="OB_DPOA2"/>
    <property type="match status" value="1"/>
</dbReference>
<dbReference type="FunFam" id="3.60.21.60:FF:000004">
    <property type="entry name" value="DNA polymerase alpha subunit B"/>
    <property type="match status" value="1"/>
</dbReference>
<feature type="region of interest" description="Disordered" evidence="7">
    <location>
        <begin position="634"/>
        <end position="655"/>
    </location>
</feature>
<feature type="region of interest" description="Disordered" evidence="7">
    <location>
        <begin position="106"/>
        <end position="145"/>
    </location>
</feature>
<dbReference type="AlphaFoldDB" id="A0A540NE55"/>
<comment type="subcellular location">
    <subcellularLocation>
        <location evidence="1 6">Nucleus</location>
    </subcellularLocation>
</comment>
<dbReference type="InterPro" id="IPR016722">
    <property type="entry name" value="DNA_pol_alpha_bsu"/>
</dbReference>
<keyword evidence="5 6" id="KW-0539">Nucleus</keyword>
<dbReference type="EMBL" id="VIEB01000060">
    <property type="protein sequence ID" value="TQE09296.1"/>
    <property type="molecule type" value="Genomic_DNA"/>
</dbReference>
<evidence type="ECO:0000256" key="2">
    <source>
        <dbReference type="ARBA" id="ARBA00007299"/>
    </source>
</evidence>
<dbReference type="STRING" id="106549.A0A540NE55"/>